<dbReference type="PROSITE" id="PS50184">
    <property type="entry name" value="VWFC_2"/>
    <property type="match status" value="1"/>
</dbReference>
<dbReference type="InterPro" id="IPR008160">
    <property type="entry name" value="Collagen"/>
</dbReference>
<feature type="chain" id="PRO_5001829789" evidence="2">
    <location>
        <begin position="22"/>
        <end position="238"/>
    </location>
</feature>
<reference evidence="4 5" key="1">
    <citation type="submission" date="2013-11" db="EMBL/GenBank/DDBJ databases">
        <title>Genome sequencing of Stegodyphus mimosarum.</title>
        <authorList>
            <person name="Bechsgaard J."/>
        </authorList>
    </citation>
    <scope>NUCLEOTIDE SEQUENCE [LARGE SCALE GENOMIC DNA]</scope>
</reference>
<feature type="domain" description="VWFC" evidence="3">
    <location>
        <begin position="34"/>
        <end position="92"/>
    </location>
</feature>
<keyword evidence="4" id="KW-0176">Collagen</keyword>
<feature type="region of interest" description="Disordered" evidence="1">
    <location>
        <begin position="128"/>
        <end position="177"/>
    </location>
</feature>
<name>A0A087TN37_STEMI</name>
<protein>
    <submittedName>
        <fullName evidence="4">Collagen alpha-5(VI) chain</fullName>
    </submittedName>
</protein>
<proteinExistence type="predicted"/>
<evidence type="ECO:0000256" key="2">
    <source>
        <dbReference type="SAM" id="SignalP"/>
    </source>
</evidence>
<dbReference type="PROSITE" id="PS01208">
    <property type="entry name" value="VWFC_1"/>
    <property type="match status" value="1"/>
</dbReference>
<evidence type="ECO:0000259" key="3">
    <source>
        <dbReference type="PROSITE" id="PS50184"/>
    </source>
</evidence>
<keyword evidence="5" id="KW-1185">Reference proteome</keyword>
<accession>A0A087TN37</accession>
<feature type="compositionally biased region" description="Low complexity" evidence="1">
    <location>
        <begin position="128"/>
        <end position="146"/>
    </location>
</feature>
<dbReference type="PANTHER" id="PTHR24637:SF421">
    <property type="entry name" value="CUTICLE COLLAGEN DPY-2"/>
    <property type="match status" value="1"/>
</dbReference>
<dbReference type="Proteomes" id="UP000054359">
    <property type="component" value="Unassembled WGS sequence"/>
</dbReference>
<dbReference type="OrthoDB" id="6435615at2759"/>
<sequence>MELPLIFAYVTWTLFCAGAYAQYYEEIDDIDDVTTCLFEGVRYVDQEEWKPDACTSCKCYLGNTVCDTEECPDLVCRTQKYVPLGKCCPVCADDDAVFGPEETVSPRPAPDFPDRQVPAVGLPDYAVVPVVGPPGSEGEPGIPGTPGARGLPGQPGSHGAPGEPGPPGPPGHLGYGNWFNQLALQGFSGDKGPAPDAFHFMQAQVGPVGPRGSPGPPGQPGPQGFQGIRGETGDAGAP</sequence>
<dbReference type="PANTHER" id="PTHR24637">
    <property type="entry name" value="COLLAGEN"/>
    <property type="match status" value="1"/>
</dbReference>
<evidence type="ECO:0000256" key="1">
    <source>
        <dbReference type="SAM" id="MobiDB-lite"/>
    </source>
</evidence>
<dbReference type="SMART" id="SM00214">
    <property type="entry name" value="VWC"/>
    <property type="match status" value="1"/>
</dbReference>
<dbReference type="Pfam" id="PF00093">
    <property type="entry name" value="VWC"/>
    <property type="match status" value="1"/>
</dbReference>
<evidence type="ECO:0000313" key="4">
    <source>
        <dbReference type="EMBL" id="KFM66526.1"/>
    </source>
</evidence>
<dbReference type="AlphaFoldDB" id="A0A087TN37"/>
<evidence type="ECO:0000313" key="5">
    <source>
        <dbReference type="Proteomes" id="UP000054359"/>
    </source>
</evidence>
<dbReference type="GO" id="GO:0005581">
    <property type="term" value="C:collagen trimer"/>
    <property type="evidence" value="ECO:0007669"/>
    <property type="project" value="UniProtKB-KW"/>
</dbReference>
<organism evidence="4 5">
    <name type="scientific">Stegodyphus mimosarum</name>
    <name type="common">African social velvet spider</name>
    <dbReference type="NCBI Taxonomy" id="407821"/>
    <lineage>
        <taxon>Eukaryota</taxon>
        <taxon>Metazoa</taxon>
        <taxon>Ecdysozoa</taxon>
        <taxon>Arthropoda</taxon>
        <taxon>Chelicerata</taxon>
        <taxon>Arachnida</taxon>
        <taxon>Araneae</taxon>
        <taxon>Araneomorphae</taxon>
        <taxon>Entelegynae</taxon>
        <taxon>Eresoidea</taxon>
        <taxon>Eresidae</taxon>
        <taxon>Stegodyphus</taxon>
    </lineage>
</organism>
<dbReference type="SUPFAM" id="SSF57603">
    <property type="entry name" value="FnI-like domain"/>
    <property type="match status" value="1"/>
</dbReference>
<dbReference type="Pfam" id="PF01391">
    <property type="entry name" value="Collagen"/>
    <property type="match status" value="1"/>
</dbReference>
<dbReference type="Gene3D" id="6.20.200.20">
    <property type="match status" value="1"/>
</dbReference>
<feature type="signal peptide" evidence="2">
    <location>
        <begin position="1"/>
        <end position="21"/>
    </location>
</feature>
<feature type="region of interest" description="Disordered" evidence="1">
    <location>
        <begin position="202"/>
        <end position="238"/>
    </location>
</feature>
<keyword evidence="2" id="KW-0732">Signal</keyword>
<dbReference type="EMBL" id="KK115982">
    <property type="protein sequence ID" value="KFM66526.1"/>
    <property type="molecule type" value="Genomic_DNA"/>
</dbReference>
<gene>
    <name evidence="4" type="ORF">X975_23612</name>
</gene>
<dbReference type="InterPro" id="IPR001007">
    <property type="entry name" value="VWF_dom"/>
</dbReference>
<dbReference type="STRING" id="407821.A0A087TN37"/>
<feature type="non-terminal residue" evidence="4">
    <location>
        <position position="238"/>
    </location>
</feature>